<dbReference type="Proteomes" id="UP000184080">
    <property type="component" value="Unassembled WGS sequence"/>
</dbReference>
<dbReference type="PIRSF" id="PIRSF000513">
    <property type="entry name" value="Thz_kinase"/>
    <property type="match status" value="1"/>
</dbReference>
<dbReference type="SUPFAM" id="SSF53613">
    <property type="entry name" value="Ribokinase-like"/>
    <property type="match status" value="1"/>
</dbReference>
<dbReference type="GO" id="GO:0000287">
    <property type="term" value="F:magnesium ion binding"/>
    <property type="evidence" value="ECO:0007669"/>
    <property type="project" value="UniProtKB-UniRule"/>
</dbReference>
<keyword evidence="13" id="KW-1185">Reference proteome</keyword>
<comment type="similarity">
    <text evidence="11">Belongs to the Thz kinase family.</text>
</comment>
<evidence type="ECO:0000256" key="10">
    <source>
        <dbReference type="ARBA" id="ARBA00022977"/>
    </source>
</evidence>
<dbReference type="UniPathway" id="UPA00060">
    <property type="reaction ID" value="UER00139"/>
</dbReference>
<comment type="function">
    <text evidence="11">Catalyzes the phosphorylation of the hydroxyl group of 4-methyl-5-beta-hydroxyethylthiazole (THZ).</text>
</comment>
<evidence type="ECO:0000256" key="2">
    <source>
        <dbReference type="ARBA" id="ARBA00001946"/>
    </source>
</evidence>
<feature type="binding site" evidence="11">
    <location>
        <position position="46"/>
    </location>
    <ligand>
        <name>substrate</name>
    </ligand>
</feature>
<evidence type="ECO:0000313" key="12">
    <source>
        <dbReference type="EMBL" id="SHJ34538.1"/>
    </source>
</evidence>
<comment type="pathway">
    <text evidence="3 11">Cofactor biosynthesis; thiamine diphosphate biosynthesis; 4-methyl-5-(2-phosphoethyl)-thiazole from 5-(2-hydroxyethyl)-4-methylthiazole: step 1/1.</text>
</comment>
<keyword evidence="8 11" id="KW-0067">ATP-binding</keyword>
<dbReference type="GO" id="GO:0004417">
    <property type="term" value="F:hydroxyethylthiazole kinase activity"/>
    <property type="evidence" value="ECO:0007669"/>
    <property type="project" value="UniProtKB-UniRule"/>
</dbReference>
<accession>A0A1M6IJF1</accession>
<dbReference type="PRINTS" id="PR01099">
    <property type="entry name" value="HYETHTZKNASE"/>
</dbReference>
<dbReference type="EC" id="2.7.1.50" evidence="11"/>
<keyword evidence="4 11" id="KW-0808">Transferase</keyword>
<comment type="cofactor">
    <cofactor evidence="2 11">
        <name>Mg(2+)</name>
        <dbReference type="ChEBI" id="CHEBI:18420"/>
    </cofactor>
</comment>
<evidence type="ECO:0000256" key="9">
    <source>
        <dbReference type="ARBA" id="ARBA00022842"/>
    </source>
</evidence>
<dbReference type="CDD" id="cd01170">
    <property type="entry name" value="THZ_kinase"/>
    <property type="match status" value="1"/>
</dbReference>
<evidence type="ECO:0000256" key="3">
    <source>
        <dbReference type="ARBA" id="ARBA00004868"/>
    </source>
</evidence>
<keyword evidence="10 11" id="KW-0784">Thiamine biosynthesis</keyword>
<dbReference type="InterPro" id="IPR029056">
    <property type="entry name" value="Ribokinase-like"/>
</dbReference>
<protein>
    <recommendedName>
        <fullName evidence="11">Hydroxyethylthiazole kinase</fullName>
        <ecNumber evidence="11">2.7.1.50</ecNumber>
    </recommendedName>
    <alternativeName>
        <fullName evidence="11">4-methyl-5-beta-hydroxyethylthiazole kinase</fullName>
        <shortName evidence="11">TH kinase</shortName>
        <shortName evidence="11">Thz kinase</shortName>
    </alternativeName>
</protein>
<dbReference type="STRING" id="1121298.SAMN05444401_2850"/>
<evidence type="ECO:0000313" key="13">
    <source>
        <dbReference type="Proteomes" id="UP000184080"/>
    </source>
</evidence>
<feature type="binding site" evidence="11">
    <location>
        <position position="202"/>
    </location>
    <ligand>
        <name>substrate</name>
    </ligand>
</feature>
<dbReference type="NCBIfam" id="TIGR00694">
    <property type="entry name" value="thiM"/>
    <property type="match status" value="1"/>
</dbReference>
<gene>
    <name evidence="11" type="primary">thiM</name>
    <name evidence="12" type="ORF">SAMN05444401_2850</name>
</gene>
<keyword evidence="7 11" id="KW-0418">Kinase</keyword>
<dbReference type="GO" id="GO:0005524">
    <property type="term" value="F:ATP binding"/>
    <property type="evidence" value="ECO:0007669"/>
    <property type="project" value="UniProtKB-UniRule"/>
</dbReference>
<feature type="binding site" evidence="11">
    <location>
        <position position="122"/>
    </location>
    <ligand>
        <name>ATP</name>
        <dbReference type="ChEBI" id="CHEBI:30616"/>
    </ligand>
</feature>
<evidence type="ECO:0000256" key="8">
    <source>
        <dbReference type="ARBA" id="ARBA00022840"/>
    </source>
</evidence>
<comment type="catalytic activity">
    <reaction evidence="1 11">
        <text>5-(2-hydroxyethyl)-4-methylthiazole + ATP = 4-methyl-5-(2-phosphooxyethyl)-thiazole + ADP + H(+)</text>
        <dbReference type="Rhea" id="RHEA:24212"/>
        <dbReference type="ChEBI" id="CHEBI:15378"/>
        <dbReference type="ChEBI" id="CHEBI:17957"/>
        <dbReference type="ChEBI" id="CHEBI:30616"/>
        <dbReference type="ChEBI" id="CHEBI:58296"/>
        <dbReference type="ChEBI" id="CHEBI:456216"/>
        <dbReference type="EC" id="2.7.1.50"/>
    </reaction>
</comment>
<feature type="binding site" evidence="11">
    <location>
        <position position="175"/>
    </location>
    <ligand>
        <name>ATP</name>
        <dbReference type="ChEBI" id="CHEBI:30616"/>
    </ligand>
</feature>
<dbReference type="GO" id="GO:0009229">
    <property type="term" value="P:thiamine diphosphate biosynthetic process"/>
    <property type="evidence" value="ECO:0007669"/>
    <property type="project" value="UniProtKB-UniRule"/>
</dbReference>
<keyword evidence="6 11" id="KW-0547">Nucleotide-binding</keyword>
<name>A0A1M6IJF1_9CLOT</name>
<dbReference type="GO" id="GO:0009228">
    <property type="term" value="P:thiamine biosynthetic process"/>
    <property type="evidence" value="ECO:0007669"/>
    <property type="project" value="UniProtKB-KW"/>
</dbReference>
<dbReference type="Pfam" id="PF02110">
    <property type="entry name" value="HK"/>
    <property type="match status" value="1"/>
</dbReference>
<reference evidence="12 13" key="1">
    <citation type="submission" date="2016-11" db="EMBL/GenBank/DDBJ databases">
        <authorList>
            <person name="Jaros S."/>
            <person name="Januszkiewicz K."/>
            <person name="Wedrychowicz H."/>
        </authorList>
    </citation>
    <scope>NUCLEOTIDE SEQUENCE [LARGE SCALE GENOMIC DNA]</scope>
    <source>
        <strain evidence="12 13">DSM 21864</strain>
    </source>
</reference>
<evidence type="ECO:0000256" key="7">
    <source>
        <dbReference type="ARBA" id="ARBA00022777"/>
    </source>
</evidence>
<dbReference type="NCBIfam" id="NF006830">
    <property type="entry name" value="PRK09355.1"/>
    <property type="match status" value="1"/>
</dbReference>
<keyword evidence="9 11" id="KW-0460">Magnesium</keyword>
<evidence type="ECO:0000256" key="4">
    <source>
        <dbReference type="ARBA" id="ARBA00022679"/>
    </source>
</evidence>
<dbReference type="HAMAP" id="MF_00228">
    <property type="entry name" value="Thz_kinase"/>
    <property type="match status" value="1"/>
</dbReference>
<evidence type="ECO:0000256" key="1">
    <source>
        <dbReference type="ARBA" id="ARBA00001771"/>
    </source>
</evidence>
<dbReference type="EMBL" id="FQZO01000004">
    <property type="protein sequence ID" value="SHJ34538.1"/>
    <property type="molecule type" value="Genomic_DNA"/>
</dbReference>
<evidence type="ECO:0000256" key="11">
    <source>
        <dbReference type="HAMAP-Rule" id="MF_00228"/>
    </source>
</evidence>
<dbReference type="OrthoDB" id="9778146at2"/>
<sequence length="278" mass="29599">MERYLKVIDLLAKLREEKPLVHHITNYVTVNDCANITLAIGASPVMADDINEVEEMVSMASSLVLNIGTLNERTIHSMLAAGKKANDLNIPIVLDPVGVGATSYRTGTAKRLIKELNISVIKGNISEISTLYGMDARTKGVDAEESGDVSENDIQSKIEIAKKLASNLNCVIAITGAIDIITDGIKVYTVENGDVIMSRITGTGCMCASLIGSFCAVSSNALEGALAGVLSMGIVGEIAKEKIGISHKGTGSLKVEIMDGIYNLNKDIITKRGKVYEK</sequence>
<evidence type="ECO:0000256" key="6">
    <source>
        <dbReference type="ARBA" id="ARBA00022741"/>
    </source>
</evidence>
<dbReference type="RefSeq" id="WP_073007937.1">
    <property type="nucleotide sequence ID" value="NZ_FQZO01000004.1"/>
</dbReference>
<dbReference type="InterPro" id="IPR000417">
    <property type="entry name" value="Hyethyz_kinase"/>
</dbReference>
<evidence type="ECO:0000256" key="5">
    <source>
        <dbReference type="ARBA" id="ARBA00022723"/>
    </source>
</evidence>
<keyword evidence="5 11" id="KW-0479">Metal-binding</keyword>
<dbReference type="Gene3D" id="3.40.1190.20">
    <property type="match status" value="1"/>
</dbReference>
<dbReference type="AlphaFoldDB" id="A0A1M6IJF1"/>
<proteinExistence type="inferred from homology"/>
<organism evidence="12 13">
    <name type="scientific">Clostridium amylolyticum</name>
    <dbReference type="NCBI Taxonomy" id="1121298"/>
    <lineage>
        <taxon>Bacteria</taxon>
        <taxon>Bacillati</taxon>
        <taxon>Bacillota</taxon>
        <taxon>Clostridia</taxon>
        <taxon>Eubacteriales</taxon>
        <taxon>Clostridiaceae</taxon>
        <taxon>Clostridium</taxon>
    </lineage>
</organism>